<protein>
    <recommendedName>
        <fullName evidence="4">Integral membrane protein</fullName>
    </recommendedName>
</protein>
<dbReference type="EMBL" id="JBJGEB010000004">
    <property type="protein sequence ID" value="MFK7641896.1"/>
    <property type="molecule type" value="Genomic_DNA"/>
</dbReference>
<accession>A0ABW8Q2X0</accession>
<keyword evidence="1" id="KW-1133">Transmembrane helix</keyword>
<evidence type="ECO:0008006" key="4">
    <source>
        <dbReference type="Google" id="ProtNLM"/>
    </source>
</evidence>
<reference evidence="2 3" key="1">
    <citation type="submission" date="2024-11" db="EMBL/GenBank/DDBJ databases">
        <authorList>
            <person name="Mikucki A.G."/>
            <person name="Kahler C.M."/>
        </authorList>
    </citation>
    <scope>NUCLEOTIDE SEQUENCE [LARGE SCALE GENOMIC DNA]</scope>
    <source>
        <strain evidence="2 3">EXNM717</strain>
    </source>
</reference>
<dbReference type="Proteomes" id="UP001621964">
    <property type="component" value="Unassembled WGS sequence"/>
</dbReference>
<sequence length="156" mass="17293">MKRYGMKYAGPILIANYLINIGGTLWSYIEPEEMPDMLYFGLSLGMLIVQLASLYKLKNSAAGIKAHNGKMLLGDMCFFILLCLAVMAVFILIDIIAAFILTDATGVNEDAFVLTTDLVTSVSSLMIEAGLIWLCYRSAKGLYLTIKNRPVSHKWI</sequence>
<gene>
    <name evidence="2" type="ORF">ACI43T_05200</name>
</gene>
<evidence type="ECO:0000313" key="2">
    <source>
        <dbReference type="EMBL" id="MFK7641896.1"/>
    </source>
</evidence>
<evidence type="ECO:0000313" key="3">
    <source>
        <dbReference type="Proteomes" id="UP001621964"/>
    </source>
</evidence>
<feature type="transmembrane region" description="Helical" evidence="1">
    <location>
        <begin position="76"/>
        <end position="100"/>
    </location>
</feature>
<keyword evidence="3" id="KW-1185">Reference proteome</keyword>
<evidence type="ECO:0000256" key="1">
    <source>
        <dbReference type="SAM" id="Phobius"/>
    </source>
</evidence>
<feature type="transmembrane region" description="Helical" evidence="1">
    <location>
        <begin position="12"/>
        <end position="31"/>
    </location>
</feature>
<feature type="transmembrane region" description="Helical" evidence="1">
    <location>
        <begin position="37"/>
        <end position="55"/>
    </location>
</feature>
<comment type="caution">
    <text evidence="2">The sequence shown here is derived from an EMBL/GenBank/DDBJ whole genome shotgun (WGS) entry which is preliminary data.</text>
</comment>
<keyword evidence="1" id="KW-0472">Membrane</keyword>
<organism evidence="2 3">
    <name type="scientific">Neisseria oralis</name>
    <dbReference type="NCBI Taxonomy" id="1107316"/>
    <lineage>
        <taxon>Bacteria</taxon>
        <taxon>Pseudomonadati</taxon>
        <taxon>Pseudomonadota</taxon>
        <taxon>Betaproteobacteria</taxon>
        <taxon>Neisseriales</taxon>
        <taxon>Neisseriaceae</taxon>
        <taxon>Neisseria</taxon>
    </lineage>
</organism>
<proteinExistence type="predicted"/>
<name>A0ABW8Q2X0_9NEIS</name>
<keyword evidence="1" id="KW-0812">Transmembrane</keyword>
<feature type="transmembrane region" description="Helical" evidence="1">
    <location>
        <begin position="112"/>
        <end position="136"/>
    </location>
</feature>